<comment type="caution">
    <text evidence="4">The sequence shown here is derived from an EMBL/GenBank/DDBJ whole genome shotgun (WGS) entry which is preliminary data.</text>
</comment>
<dbReference type="RefSeq" id="WP_119909551.1">
    <property type="nucleotide sequence ID" value="NZ_QZCH01000003.1"/>
</dbReference>
<sequence>MNNPTQLSILAITLTVALTGCTDSQVQAVDKSPRPVNVIELGDHKAKYQQYFAGSLQSAAKAEVAFRVPGTIETVFVAPGDHVIKGQILAQLDPHDYQVALLELQARLAEAESSHKLAESELRRVKQAISENAIATVNLDRARSAYERTKAAISIVQQNITKAEDAIRYTTLRAPFDGVIGAQHAEQFEQVLPGVPVFKVHRPDELEAVIDVPESLIQHFHQGQAAEIFWHGKTDKLTAVAKEVGTVPHAIKQTYTVTFTLTQTDERALPGKSVIVEADFGSAANVFCLPYSTVFKREGQHYVYGVTQQQAIPHAVNVSKMLDDEICVSGELQQGDIIITSGVGFLKPEQAVGELIFADKQ</sequence>
<dbReference type="Gene3D" id="2.40.420.20">
    <property type="match status" value="1"/>
</dbReference>
<proteinExistence type="inferred from homology"/>
<dbReference type="GO" id="GO:0015562">
    <property type="term" value="F:efflux transmembrane transporter activity"/>
    <property type="evidence" value="ECO:0007669"/>
    <property type="project" value="TreeGrafter"/>
</dbReference>
<dbReference type="GO" id="GO:1990281">
    <property type="term" value="C:efflux pump complex"/>
    <property type="evidence" value="ECO:0007669"/>
    <property type="project" value="TreeGrafter"/>
</dbReference>
<accession>A0A418YHU2</accession>
<keyword evidence="2" id="KW-0175">Coiled coil</keyword>
<dbReference type="Pfam" id="PF25973">
    <property type="entry name" value="BSH_CzcB"/>
    <property type="match status" value="1"/>
</dbReference>
<gene>
    <name evidence="4" type="ORF">D1Z90_04470</name>
</gene>
<feature type="coiled-coil region" evidence="2">
    <location>
        <begin position="101"/>
        <end position="166"/>
    </location>
</feature>
<evidence type="ECO:0000256" key="1">
    <source>
        <dbReference type="ARBA" id="ARBA00009477"/>
    </source>
</evidence>
<dbReference type="InterPro" id="IPR058647">
    <property type="entry name" value="BSH_CzcB-like"/>
</dbReference>
<organism evidence="4 5">
    <name type="scientific">Motilimonas pumila</name>
    <dbReference type="NCBI Taxonomy" id="2303987"/>
    <lineage>
        <taxon>Bacteria</taxon>
        <taxon>Pseudomonadati</taxon>
        <taxon>Pseudomonadota</taxon>
        <taxon>Gammaproteobacteria</taxon>
        <taxon>Alteromonadales</taxon>
        <taxon>Alteromonadales genera incertae sedis</taxon>
        <taxon>Motilimonas</taxon>
    </lineage>
</organism>
<dbReference type="OrthoDB" id="2110899at2"/>
<dbReference type="Gene3D" id="2.40.30.170">
    <property type="match status" value="1"/>
</dbReference>
<dbReference type="NCBIfam" id="TIGR01730">
    <property type="entry name" value="RND_mfp"/>
    <property type="match status" value="1"/>
</dbReference>
<feature type="domain" description="CzcB-like barrel-sandwich hybrid" evidence="3">
    <location>
        <begin position="62"/>
        <end position="200"/>
    </location>
</feature>
<protein>
    <submittedName>
        <fullName evidence="4">Efflux RND transporter periplasmic adaptor subunit</fullName>
    </submittedName>
</protein>
<evidence type="ECO:0000256" key="2">
    <source>
        <dbReference type="SAM" id="Coils"/>
    </source>
</evidence>
<reference evidence="4 5" key="2">
    <citation type="submission" date="2019-01" db="EMBL/GenBank/DDBJ databases">
        <title>Motilimonas pumilus sp. nov., isolated from the gut of sea cucumber (Apostichopus japonicus).</title>
        <authorList>
            <person name="Wang F.-Q."/>
            <person name="Ren L.-H."/>
            <person name="Lin Y.-W."/>
            <person name="Sun G.-H."/>
            <person name="Du Z.-J."/>
            <person name="Zhao J.-X."/>
            <person name="Liu X.-J."/>
            <person name="Liu L.-J."/>
        </authorList>
    </citation>
    <scope>NUCLEOTIDE SEQUENCE [LARGE SCALE GENOMIC DNA]</scope>
    <source>
        <strain evidence="4 5">PLHSC7-2</strain>
    </source>
</reference>
<evidence type="ECO:0000313" key="5">
    <source>
        <dbReference type="Proteomes" id="UP000283255"/>
    </source>
</evidence>
<dbReference type="Proteomes" id="UP000283255">
    <property type="component" value="Unassembled WGS sequence"/>
</dbReference>
<keyword evidence="5" id="KW-1185">Reference proteome</keyword>
<dbReference type="PANTHER" id="PTHR30469:SF18">
    <property type="entry name" value="RESISTANCE-NODULATION-CELL DIVISION (RND) EFFLUX MEMBRANE FUSION PROTEIN-RELATED"/>
    <property type="match status" value="1"/>
</dbReference>
<name>A0A418YHU2_9GAMM</name>
<dbReference type="SUPFAM" id="SSF111369">
    <property type="entry name" value="HlyD-like secretion proteins"/>
    <property type="match status" value="1"/>
</dbReference>
<dbReference type="AlphaFoldDB" id="A0A418YHU2"/>
<evidence type="ECO:0000313" key="4">
    <source>
        <dbReference type="EMBL" id="RJG49905.1"/>
    </source>
</evidence>
<dbReference type="Gene3D" id="1.10.287.470">
    <property type="entry name" value="Helix hairpin bin"/>
    <property type="match status" value="1"/>
</dbReference>
<dbReference type="EMBL" id="QZCH01000003">
    <property type="protein sequence ID" value="RJG49905.1"/>
    <property type="molecule type" value="Genomic_DNA"/>
</dbReference>
<reference evidence="4 5" key="1">
    <citation type="submission" date="2018-09" db="EMBL/GenBank/DDBJ databases">
        <authorList>
            <person name="Wang F."/>
        </authorList>
    </citation>
    <scope>NUCLEOTIDE SEQUENCE [LARGE SCALE GENOMIC DNA]</scope>
    <source>
        <strain evidence="4 5">PLHSC7-2</strain>
    </source>
</reference>
<comment type="similarity">
    <text evidence="1">Belongs to the membrane fusion protein (MFP) (TC 8.A.1) family.</text>
</comment>
<dbReference type="PANTHER" id="PTHR30469">
    <property type="entry name" value="MULTIDRUG RESISTANCE PROTEIN MDTA"/>
    <property type="match status" value="1"/>
</dbReference>
<evidence type="ECO:0000259" key="3">
    <source>
        <dbReference type="Pfam" id="PF25973"/>
    </source>
</evidence>
<dbReference type="InterPro" id="IPR006143">
    <property type="entry name" value="RND_pump_MFP"/>
</dbReference>
<dbReference type="Gene3D" id="2.40.50.100">
    <property type="match status" value="1"/>
</dbReference>